<sequence>MPGTTYATPADMIAAFGLDEMIAVTDRTGTGQVDAAVALEALERASSEAESYLAARYPLPLATVPQALAYAVCDMARYRLTGGAAQETESIAERHRAAVAWLRDVAAGRAVLPGALPPAQGGGGVAIDAGHRHWMAAPEGGDA</sequence>
<keyword evidence="2" id="KW-1185">Reference proteome</keyword>
<dbReference type="STRING" id="882.DVU_2713"/>
<name>Q727Z1_NITV2</name>
<gene>
    <name evidence="1" type="ordered locus">DVU_2713</name>
</gene>
<dbReference type="HOGENOM" id="CLU_1624497_0_0_7"/>
<proteinExistence type="predicted"/>
<dbReference type="PaxDb" id="882-DVU_2713"/>
<organism evidence="1 2">
    <name type="scientific">Nitratidesulfovibrio vulgaris (strain ATCC 29579 / DSM 644 / CCUG 34227 / NCIMB 8303 / VKM B-1760 / Hildenborough)</name>
    <name type="common">Desulfovibrio vulgaris</name>
    <dbReference type="NCBI Taxonomy" id="882"/>
    <lineage>
        <taxon>Bacteria</taxon>
        <taxon>Pseudomonadati</taxon>
        <taxon>Thermodesulfobacteriota</taxon>
        <taxon>Desulfovibrionia</taxon>
        <taxon>Desulfovibrionales</taxon>
        <taxon>Desulfovibrionaceae</taxon>
        <taxon>Nitratidesulfovibrio</taxon>
    </lineage>
</organism>
<dbReference type="Proteomes" id="UP000002194">
    <property type="component" value="Chromosome"/>
</dbReference>
<protein>
    <recommendedName>
        <fullName evidence="3">DUF1320 domain-containing protein</fullName>
    </recommendedName>
</protein>
<reference evidence="1 2" key="1">
    <citation type="journal article" date="2004" name="Nat. Biotechnol.">
        <title>The genome sequence of the anaerobic, sulfate-reducing bacterium Desulfovibrio vulgaris Hildenborough.</title>
        <authorList>
            <person name="Heidelberg J.F."/>
            <person name="Seshadri R."/>
            <person name="Haveman S.A."/>
            <person name="Hemme C.L."/>
            <person name="Paulsen I.T."/>
            <person name="Kolonay J.F."/>
            <person name="Eisen J.A."/>
            <person name="Ward N."/>
            <person name="Methe B."/>
            <person name="Brinkac L.M."/>
            <person name="Daugherty S.C."/>
            <person name="Deboy R.T."/>
            <person name="Dodson R.J."/>
            <person name="Durkin A.S."/>
            <person name="Madupu R."/>
            <person name="Nelson W.C."/>
            <person name="Sullivan S.A."/>
            <person name="Fouts D."/>
            <person name="Haft D.H."/>
            <person name="Selengut J."/>
            <person name="Peterson J.D."/>
            <person name="Davidsen T.M."/>
            <person name="Zafar N."/>
            <person name="Zhou L."/>
            <person name="Radune D."/>
            <person name="Dimitrov G."/>
            <person name="Hance M."/>
            <person name="Tran K."/>
            <person name="Khouri H."/>
            <person name="Gill J."/>
            <person name="Utterback T.R."/>
            <person name="Feldblyum T.V."/>
            <person name="Wall J.D."/>
            <person name="Voordouw G."/>
            <person name="Fraser C.M."/>
        </authorList>
    </citation>
    <scope>NUCLEOTIDE SEQUENCE [LARGE SCALE GENOMIC DNA]</scope>
    <source>
        <strain evidence="2">ATCC 29579 / DSM 644 / NCIMB 8303 / VKM B-1760 / Hildenborough</strain>
    </source>
</reference>
<evidence type="ECO:0000313" key="2">
    <source>
        <dbReference type="Proteomes" id="UP000002194"/>
    </source>
</evidence>
<dbReference type="SMR" id="Q727Z1"/>
<evidence type="ECO:0008006" key="3">
    <source>
        <dbReference type="Google" id="ProtNLM"/>
    </source>
</evidence>
<dbReference type="InterPro" id="IPR009752">
    <property type="entry name" value="Phage_Mu_GpJ"/>
</dbReference>
<dbReference type="OrthoDB" id="9805172at2"/>
<dbReference type="KEGG" id="dvu:DVU_2713"/>
<evidence type="ECO:0000313" key="1">
    <source>
        <dbReference type="EMBL" id="AAS97185.1"/>
    </source>
</evidence>
<dbReference type="EMBL" id="AE017285">
    <property type="protein sequence ID" value="AAS97185.1"/>
    <property type="molecule type" value="Genomic_DNA"/>
</dbReference>
<dbReference type="EnsemblBacteria" id="AAS97185">
    <property type="protein sequence ID" value="AAS97185"/>
    <property type="gene ID" value="DVU_2713"/>
</dbReference>
<dbReference type="RefSeq" id="WP_010939981.1">
    <property type="nucleotide sequence ID" value="NC_002937.3"/>
</dbReference>
<dbReference type="eggNOG" id="COG4387">
    <property type="taxonomic scope" value="Bacteria"/>
</dbReference>
<dbReference type="Pfam" id="PF07030">
    <property type="entry name" value="Phage_Mu_Gp36"/>
    <property type="match status" value="1"/>
</dbReference>
<dbReference type="AlphaFoldDB" id="Q727Z1"/>
<accession>Q727Z1</accession>
<dbReference type="PATRIC" id="fig|882.5.peg.2454"/>